<reference evidence="7" key="2">
    <citation type="submission" date="2020-09" db="EMBL/GenBank/DDBJ databases">
        <authorList>
            <person name="Sun Q."/>
            <person name="Kim S."/>
        </authorList>
    </citation>
    <scope>NUCLEOTIDE SEQUENCE</scope>
    <source>
        <strain evidence="7">KCTC 23732</strain>
    </source>
</reference>
<dbReference type="InterPro" id="IPR037873">
    <property type="entry name" value="BamE-like"/>
</dbReference>
<dbReference type="GO" id="GO:1990063">
    <property type="term" value="C:Bam protein complex"/>
    <property type="evidence" value="ECO:0007669"/>
    <property type="project" value="TreeGrafter"/>
</dbReference>
<organism evidence="7 8">
    <name type="scientific">Advenella faeciporci</name>
    <dbReference type="NCBI Taxonomy" id="797535"/>
    <lineage>
        <taxon>Bacteria</taxon>
        <taxon>Pseudomonadati</taxon>
        <taxon>Pseudomonadota</taxon>
        <taxon>Betaproteobacteria</taxon>
        <taxon>Burkholderiales</taxon>
        <taxon>Alcaligenaceae</taxon>
    </lineage>
</organism>
<keyword evidence="1 4" id="KW-0732">Signal</keyword>
<evidence type="ECO:0000256" key="5">
    <source>
        <dbReference type="SAM" id="MobiDB-lite"/>
    </source>
</evidence>
<protein>
    <recommendedName>
        <fullName evidence="4">Outer membrane protein assembly factor BamE</fullName>
    </recommendedName>
</protein>
<evidence type="ECO:0000256" key="4">
    <source>
        <dbReference type="HAMAP-Rule" id="MF_00925"/>
    </source>
</evidence>
<dbReference type="InterPro" id="IPR007450">
    <property type="entry name" value="BamE_dom"/>
</dbReference>
<name>A0A918N158_9BURK</name>
<dbReference type="RefSeq" id="WP_189386076.1">
    <property type="nucleotide sequence ID" value="NZ_BAABFY010000015.1"/>
</dbReference>
<comment type="function">
    <text evidence="4">Part of the outer membrane protein assembly complex, which is involved in assembly and insertion of beta-barrel proteins into the outer membrane.</text>
</comment>
<evidence type="ECO:0000256" key="3">
    <source>
        <dbReference type="ARBA" id="ARBA00023237"/>
    </source>
</evidence>
<evidence type="ECO:0000256" key="1">
    <source>
        <dbReference type="ARBA" id="ARBA00022729"/>
    </source>
</evidence>
<feature type="region of interest" description="Disordered" evidence="5">
    <location>
        <begin position="131"/>
        <end position="151"/>
    </location>
</feature>
<evidence type="ECO:0000313" key="8">
    <source>
        <dbReference type="Proteomes" id="UP000608345"/>
    </source>
</evidence>
<dbReference type="GO" id="GO:0051205">
    <property type="term" value="P:protein insertion into membrane"/>
    <property type="evidence" value="ECO:0007669"/>
    <property type="project" value="UniProtKB-UniRule"/>
</dbReference>
<accession>A0A918N158</accession>
<dbReference type="InterPro" id="IPR026592">
    <property type="entry name" value="BamE"/>
</dbReference>
<feature type="chain" id="PRO_5038183065" description="Outer membrane protein assembly factor BamE" evidence="4">
    <location>
        <begin position="21"/>
        <end position="151"/>
    </location>
</feature>
<comment type="similarity">
    <text evidence="4">Belongs to the BamE family.</text>
</comment>
<dbReference type="GO" id="GO:0043165">
    <property type="term" value="P:Gram-negative-bacterium-type cell outer membrane assembly"/>
    <property type="evidence" value="ECO:0007669"/>
    <property type="project" value="UniProtKB-UniRule"/>
</dbReference>
<evidence type="ECO:0000256" key="2">
    <source>
        <dbReference type="ARBA" id="ARBA00023136"/>
    </source>
</evidence>
<keyword evidence="2 4" id="KW-0472">Membrane</keyword>
<comment type="subunit">
    <text evidence="4">Part of the Bam complex.</text>
</comment>
<feature type="signal peptide" evidence="4">
    <location>
        <begin position="1"/>
        <end position="20"/>
    </location>
</feature>
<comment type="subcellular location">
    <subcellularLocation>
        <location evidence="4">Cell outer membrane</location>
    </subcellularLocation>
</comment>
<dbReference type="Proteomes" id="UP000608345">
    <property type="component" value="Unassembled WGS sequence"/>
</dbReference>
<dbReference type="HAMAP" id="MF_00925">
    <property type="entry name" value="OM_assembly_BamE"/>
    <property type="match status" value="1"/>
</dbReference>
<proteinExistence type="inferred from homology"/>
<sequence precursor="true">MNNTALFLRFRKGLFVSALALTALTGCSSGKWGFPYVAPVQQGNWITEENVALLQKGMTPDQVRYALGSPTLTDIFRPDRWDYPYHYQPGYGEPVTRNFTVWFVNGVLDRWEGDQQPDFQPYEQKAAARTVEATASTVEAAASQVETAPVE</sequence>
<dbReference type="EMBL" id="BMYS01000030">
    <property type="protein sequence ID" value="GGW96461.1"/>
    <property type="molecule type" value="Genomic_DNA"/>
</dbReference>
<reference evidence="7" key="1">
    <citation type="journal article" date="2014" name="Int. J. Syst. Evol. Microbiol.">
        <title>Complete genome sequence of Corynebacterium casei LMG S-19264T (=DSM 44701T), isolated from a smear-ripened cheese.</title>
        <authorList>
            <consortium name="US DOE Joint Genome Institute (JGI-PGF)"/>
            <person name="Walter F."/>
            <person name="Albersmeier A."/>
            <person name="Kalinowski J."/>
            <person name="Ruckert C."/>
        </authorList>
    </citation>
    <scope>NUCLEOTIDE SEQUENCE</scope>
    <source>
        <strain evidence="7">KCTC 23732</strain>
    </source>
</reference>
<feature type="domain" description="Outer membrane protein assembly factor BamE" evidence="6">
    <location>
        <begin position="43"/>
        <end position="112"/>
    </location>
</feature>
<dbReference type="PANTHER" id="PTHR37482:SF1">
    <property type="entry name" value="OUTER MEMBRANE PROTEIN ASSEMBLY FACTOR BAME"/>
    <property type="match status" value="1"/>
</dbReference>
<comment type="caution">
    <text evidence="7">The sequence shown here is derived from an EMBL/GenBank/DDBJ whole genome shotgun (WGS) entry which is preliminary data.</text>
</comment>
<dbReference type="AlphaFoldDB" id="A0A918N158"/>
<dbReference type="Gene3D" id="3.30.1450.10">
    <property type="match status" value="1"/>
</dbReference>
<gene>
    <name evidence="4" type="primary">bamE</name>
    <name evidence="7" type="ORF">GCM10011450_27520</name>
</gene>
<dbReference type="GO" id="GO:0030674">
    <property type="term" value="F:protein-macromolecule adaptor activity"/>
    <property type="evidence" value="ECO:0007669"/>
    <property type="project" value="TreeGrafter"/>
</dbReference>
<dbReference type="Pfam" id="PF04355">
    <property type="entry name" value="BamE"/>
    <property type="match status" value="1"/>
</dbReference>
<evidence type="ECO:0000259" key="6">
    <source>
        <dbReference type="Pfam" id="PF04355"/>
    </source>
</evidence>
<keyword evidence="8" id="KW-1185">Reference proteome</keyword>
<evidence type="ECO:0000313" key="7">
    <source>
        <dbReference type="EMBL" id="GGW96461.1"/>
    </source>
</evidence>
<keyword evidence="3 4" id="KW-0998">Cell outer membrane</keyword>
<dbReference type="PANTHER" id="PTHR37482">
    <property type="entry name" value="OUTER MEMBRANE PROTEIN ASSEMBLY FACTOR BAME"/>
    <property type="match status" value="1"/>
</dbReference>